<dbReference type="AlphaFoldDB" id="A0A238F0D3"/>
<gene>
    <name evidence="1" type="ORF">BQ2448_5203</name>
</gene>
<evidence type="ECO:0000313" key="1">
    <source>
        <dbReference type="EMBL" id="SCV67592.1"/>
    </source>
</evidence>
<protein>
    <submittedName>
        <fullName evidence="1">BQ2448_5203 protein</fullName>
    </submittedName>
</protein>
<reference evidence="2" key="1">
    <citation type="submission" date="2016-09" db="EMBL/GenBank/DDBJ databases">
        <authorList>
            <person name="Jeantristanb JTB J.-T."/>
            <person name="Ricardo R."/>
        </authorList>
    </citation>
    <scope>NUCLEOTIDE SEQUENCE [LARGE SCALE GENOMIC DNA]</scope>
</reference>
<sequence length="137" mass="15761">MLVDGLLMVADVRCEARSEKMFHQSSALIGYLQKRAELVRGLASLAALGPEYDPAFDRGAWKAVCERRSFRPEIPFVYLRSLEATVRQHLEWSVRFEKAFPGSALEERAFRARLIGLDLDTIVRRFYVGWTTRDPQL</sequence>
<proteinExistence type="predicted"/>
<evidence type="ECO:0000313" key="2">
    <source>
        <dbReference type="Proteomes" id="UP000198372"/>
    </source>
</evidence>
<name>A0A238F0D3_9BASI</name>
<keyword evidence="2" id="KW-1185">Reference proteome</keyword>
<dbReference type="EMBL" id="FMSP01000002">
    <property type="protein sequence ID" value="SCV67592.1"/>
    <property type="molecule type" value="Genomic_DNA"/>
</dbReference>
<organism evidence="1 2">
    <name type="scientific">Microbotryum intermedium</name>
    <dbReference type="NCBI Taxonomy" id="269621"/>
    <lineage>
        <taxon>Eukaryota</taxon>
        <taxon>Fungi</taxon>
        <taxon>Dikarya</taxon>
        <taxon>Basidiomycota</taxon>
        <taxon>Pucciniomycotina</taxon>
        <taxon>Microbotryomycetes</taxon>
        <taxon>Microbotryales</taxon>
        <taxon>Microbotryaceae</taxon>
        <taxon>Microbotryum</taxon>
    </lineage>
</organism>
<dbReference type="OrthoDB" id="2540094at2759"/>
<accession>A0A238F0D3</accession>
<dbReference type="Proteomes" id="UP000198372">
    <property type="component" value="Unassembled WGS sequence"/>
</dbReference>